<dbReference type="AlphaFoldDB" id="A0A5E3ZWE6"/>
<dbReference type="Gene3D" id="3.40.50.300">
    <property type="entry name" value="P-loop containing nucleotide triphosphate hydrolases"/>
    <property type="match status" value="1"/>
</dbReference>
<evidence type="ECO:0000256" key="4">
    <source>
        <dbReference type="ARBA" id="ARBA00034320"/>
    </source>
</evidence>
<evidence type="ECO:0000256" key="1">
    <source>
        <dbReference type="ARBA" id="ARBA00022741"/>
    </source>
</evidence>
<evidence type="ECO:0000259" key="8">
    <source>
        <dbReference type="Pfam" id="PF07683"/>
    </source>
</evidence>
<dbReference type="EMBL" id="LR584267">
    <property type="protein sequence ID" value="VHO00148.1"/>
    <property type="molecule type" value="Genomic_DNA"/>
</dbReference>
<dbReference type="SUPFAM" id="SSF52540">
    <property type="entry name" value="P-loop containing nucleoside triphosphate hydrolases"/>
    <property type="match status" value="1"/>
</dbReference>
<keyword evidence="10" id="KW-1185">Reference proteome</keyword>
<evidence type="ECO:0000256" key="6">
    <source>
        <dbReference type="SAM" id="MobiDB-lite"/>
    </source>
</evidence>
<dbReference type="Gene3D" id="3.30.1220.10">
    <property type="entry name" value="CobW-like, C-terminal domain"/>
    <property type="match status" value="1"/>
</dbReference>
<dbReference type="RefSeq" id="WP_172621832.1">
    <property type="nucleotide sequence ID" value="NZ_CAJPTR010000092.1"/>
</dbReference>
<dbReference type="InterPro" id="IPR036627">
    <property type="entry name" value="CobW-likC_sf"/>
</dbReference>
<feature type="region of interest" description="Disordered" evidence="6">
    <location>
        <begin position="228"/>
        <end position="280"/>
    </location>
</feature>
<proteinExistence type="inferred from homology"/>
<dbReference type="Pfam" id="PF02492">
    <property type="entry name" value="cobW"/>
    <property type="match status" value="1"/>
</dbReference>
<evidence type="ECO:0000256" key="2">
    <source>
        <dbReference type="ARBA" id="ARBA00022801"/>
    </source>
</evidence>
<reference evidence="9 10" key="1">
    <citation type="submission" date="2019-04" db="EMBL/GenBank/DDBJ databases">
        <authorList>
            <person name="Seth-Smith MB H."/>
            <person name="Seth-Smith H."/>
        </authorList>
    </citation>
    <scope>NUCLEOTIDE SEQUENCE [LARGE SCALE GENOMIC DNA]</scope>
    <source>
        <strain evidence="9">USB-603019</strain>
    </source>
</reference>
<dbReference type="PANTHER" id="PTHR13748:SF62">
    <property type="entry name" value="COBW DOMAIN-CONTAINING PROTEIN"/>
    <property type="match status" value="1"/>
</dbReference>
<dbReference type="InterPro" id="IPR003495">
    <property type="entry name" value="CobW/HypB/UreG_nucleotide-bd"/>
</dbReference>
<evidence type="ECO:0000256" key="5">
    <source>
        <dbReference type="ARBA" id="ARBA00049117"/>
    </source>
</evidence>
<dbReference type="InterPro" id="IPR027417">
    <property type="entry name" value="P-loop_NTPase"/>
</dbReference>
<dbReference type="Pfam" id="PF07683">
    <property type="entry name" value="CobW_C"/>
    <property type="match status" value="1"/>
</dbReference>
<keyword evidence="3" id="KW-0143">Chaperone</keyword>
<comment type="catalytic activity">
    <reaction evidence="5">
        <text>GTP + H2O = GDP + phosphate + H(+)</text>
        <dbReference type="Rhea" id="RHEA:19669"/>
        <dbReference type="ChEBI" id="CHEBI:15377"/>
        <dbReference type="ChEBI" id="CHEBI:15378"/>
        <dbReference type="ChEBI" id="CHEBI:37565"/>
        <dbReference type="ChEBI" id="CHEBI:43474"/>
        <dbReference type="ChEBI" id="CHEBI:58189"/>
    </reaction>
    <physiologicalReaction direction="left-to-right" evidence="5">
        <dbReference type="Rhea" id="RHEA:19670"/>
    </physiologicalReaction>
</comment>
<evidence type="ECO:0000256" key="3">
    <source>
        <dbReference type="ARBA" id="ARBA00023186"/>
    </source>
</evidence>
<dbReference type="PANTHER" id="PTHR13748">
    <property type="entry name" value="COBW-RELATED"/>
    <property type="match status" value="1"/>
</dbReference>
<organism evidence="9 10">
    <name type="scientific">Lawsonella clevelandensis</name>
    <dbReference type="NCBI Taxonomy" id="1528099"/>
    <lineage>
        <taxon>Bacteria</taxon>
        <taxon>Bacillati</taxon>
        <taxon>Actinomycetota</taxon>
        <taxon>Actinomycetes</taxon>
        <taxon>Mycobacteriales</taxon>
        <taxon>Lawsonellaceae</taxon>
        <taxon>Lawsonella</taxon>
    </lineage>
</organism>
<name>A0A5E3ZWE6_9ACTN</name>
<feature type="domain" description="CobW/HypB/UreG nucleotide-binding" evidence="7">
    <location>
        <begin position="20"/>
        <end position="190"/>
    </location>
</feature>
<keyword evidence="1" id="KW-0547">Nucleotide-binding</keyword>
<dbReference type="InterPro" id="IPR011629">
    <property type="entry name" value="CobW-like_C"/>
</dbReference>
<evidence type="ECO:0000313" key="9">
    <source>
        <dbReference type="EMBL" id="VHO00148.1"/>
    </source>
</evidence>
<protein>
    <submittedName>
        <fullName evidence="9">Metal chaperone YciC</fullName>
    </submittedName>
</protein>
<dbReference type="GO" id="GO:0000166">
    <property type="term" value="F:nucleotide binding"/>
    <property type="evidence" value="ECO:0007669"/>
    <property type="project" value="UniProtKB-KW"/>
</dbReference>
<keyword evidence="2" id="KW-0378">Hydrolase</keyword>
<feature type="domain" description="CobW C-terminal" evidence="8">
    <location>
        <begin position="289"/>
        <end position="415"/>
    </location>
</feature>
<evidence type="ECO:0000313" key="10">
    <source>
        <dbReference type="Proteomes" id="UP000324288"/>
    </source>
</evidence>
<sequence length="474" mass="51113">MDIPSTNASTSTSATSPRVPVFVLAGFLGSGKTTLLNHLLQDDHGIKLAVIVNDFGTIPVDAMLVAGQVDSLVSMANGCLCCESSDEELDAALDQLAHTPGVEGIIIEASGLAEPQVLMSMVATATTVTEVAVGGLIEVIDAGEVLDTVRQHPAVVKRLHNADLIVLNKADRVEPAELQQVRQLLAEAAPAVMTVTTAYGRVDARVLFDRPQAAPQNFAELVAEHRDQYAEHSHHEHDHHADHAHSGHGDYEHCHDDGHDHHESCDCSEHHHGHDHHDHHHLHDSYRMVSLSLHAPLHPARFMDFVRNGAGGAYRVKGFLQLAGPREPESFVFEKTGQHIALQRWFPQGSANMTPATAAPTGTAPADSAPADVMLADPMSADTALSGSEESAQSGLVFIGVELDESAIAEVCAACVWEGTEADPVSEGELWAFYPYLEDVAADPEDYWWEDWEGESAAGEVYLVEPEDDPTFLP</sequence>
<evidence type="ECO:0000259" key="7">
    <source>
        <dbReference type="Pfam" id="PF02492"/>
    </source>
</evidence>
<gene>
    <name evidence="9" type="primary">yciC</name>
    <name evidence="9" type="ORF">LC603019_00507</name>
</gene>
<dbReference type="CDD" id="cd03112">
    <property type="entry name" value="CobW-like"/>
    <property type="match status" value="1"/>
</dbReference>
<comment type="similarity">
    <text evidence="4">Belongs to the SIMIBI class G3E GTPase family. ZNG1 subfamily.</text>
</comment>
<accession>A0A5E3ZWE6</accession>
<dbReference type="InterPro" id="IPR051316">
    <property type="entry name" value="Zinc-reg_GTPase_activator"/>
</dbReference>
<dbReference type="SUPFAM" id="SSF90002">
    <property type="entry name" value="Hypothetical protein YjiA, C-terminal domain"/>
    <property type="match status" value="1"/>
</dbReference>
<dbReference type="GO" id="GO:0016787">
    <property type="term" value="F:hydrolase activity"/>
    <property type="evidence" value="ECO:0007669"/>
    <property type="project" value="UniProtKB-KW"/>
</dbReference>
<dbReference type="Proteomes" id="UP000324288">
    <property type="component" value="Chromosome"/>
</dbReference>
<dbReference type="GO" id="GO:0005737">
    <property type="term" value="C:cytoplasm"/>
    <property type="evidence" value="ECO:0007669"/>
    <property type="project" value="TreeGrafter"/>
</dbReference>